<feature type="region of interest" description="Disordered" evidence="1">
    <location>
        <begin position="95"/>
        <end position="214"/>
    </location>
</feature>
<feature type="region of interest" description="Disordered" evidence="1">
    <location>
        <begin position="1"/>
        <end position="68"/>
    </location>
</feature>
<sequence>MSFNSSSKSPVDPWGEQTSTKSHVRKPAAPPVVDDWEDDDDDDENNLNNEEILIPNAAPLNHEKSPSIDIEENRKIWDTANTGDAAPMPTIFASRAGSVVPPPPAAFQPAMRILKRPESSSPSRASPAMSPSLGGSLQEREARYAAARERIFGPESVGGESGNSSGTPSPKSGSVKIIREPKAPESMPGGRGQSLGFRGRGGKSSSSPHPPTKS</sequence>
<evidence type="ECO:0000256" key="1">
    <source>
        <dbReference type="SAM" id="MobiDB-lite"/>
    </source>
</evidence>
<protein>
    <recommendedName>
        <fullName evidence="2">SUZ domain-containing protein</fullName>
    </recommendedName>
</protein>
<dbReference type="InterPro" id="IPR039228">
    <property type="entry name" value="SZRD1"/>
</dbReference>
<gene>
    <name evidence="3" type="ORF">P691DRAFT_801146</name>
</gene>
<feature type="compositionally biased region" description="Basic and acidic residues" evidence="1">
    <location>
        <begin position="138"/>
        <end position="152"/>
    </location>
</feature>
<feature type="compositionally biased region" description="Low complexity" evidence="1">
    <location>
        <begin position="153"/>
        <end position="166"/>
    </location>
</feature>
<evidence type="ECO:0000313" key="4">
    <source>
        <dbReference type="Proteomes" id="UP000807342"/>
    </source>
</evidence>
<evidence type="ECO:0000259" key="2">
    <source>
        <dbReference type="PROSITE" id="PS51673"/>
    </source>
</evidence>
<evidence type="ECO:0000313" key="3">
    <source>
        <dbReference type="EMBL" id="KAF9453337.1"/>
    </source>
</evidence>
<dbReference type="AlphaFoldDB" id="A0A9P6C689"/>
<dbReference type="PANTHER" id="PTHR31796">
    <property type="entry name" value="SUZ DOMAIN-CONTAINING PROTEIN 1"/>
    <property type="match status" value="1"/>
</dbReference>
<dbReference type="OrthoDB" id="5373615at2759"/>
<organism evidence="3 4">
    <name type="scientific">Macrolepiota fuliginosa MF-IS2</name>
    <dbReference type="NCBI Taxonomy" id="1400762"/>
    <lineage>
        <taxon>Eukaryota</taxon>
        <taxon>Fungi</taxon>
        <taxon>Dikarya</taxon>
        <taxon>Basidiomycota</taxon>
        <taxon>Agaricomycotina</taxon>
        <taxon>Agaricomycetes</taxon>
        <taxon>Agaricomycetidae</taxon>
        <taxon>Agaricales</taxon>
        <taxon>Agaricineae</taxon>
        <taxon>Agaricaceae</taxon>
        <taxon>Macrolepiota</taxon>
    </lineage>
</organism>
<dbReference type="PANTHER" id="PTHR31796:SF2">
    <property type="entry name" value="SUZ DOMAIN-CONTAINING PROTEIN 1"/>
    <property type="match status" value="1"/>
</dbReference>
<reference evidence="3" key="1">
    <citation type="submission" date="2020-11" db="EMBL/GenBank/DDBJ databases">
        <authorList>
            <consortium name="DOE Joint Genome Institute"/>
            <person name="Ahrendt S."/>
            <person name="Riley R."/>
            <person name="Andreopoulos W."/>
            <person name="Labutti K."/>
            <person name="Pangilinan J."/>
            <person name="Ruiz-Duenas F.J."/>
            <person name="Barrasa J.M."/>
            <person name="Sanchez-Garcia M."/>
            <person name="Camarero S."/>
            <person name="Miyauchi S."/>
            <person name="Serrano A."/>
            <person name="Linde D."/>
            <person name="Babiker R."/>
            <person name="Drula E."/>
            <person name="Ayuso-Fernandez I."/>
            <person name="Pacheco R."/>
            <person name="Padilla G."/>
            <person name="Ferreira P."/>
            <person name="Barriuso J."/>
            <person name="Kellner H."/>
            <person name="Castanera R."/>
            <person name="Alfaro M."/>
            <person name="Ramirez L."/>
            <person name="Pisabarro A.G."/>
            <person name="Kuo A."/>
            <person name="Tritt A."/>
            <person name="Lipzen A."/>
            <person name="He G."/>
            <person name="Yan M."/>
            <person name="Ng V."/>
            <person name="Cullen D."/>
            <person name="Martin F."/>
            <person name="Rosso M.-N."/>
            <person name="Henrissat B."/>
            <person name="Hibbett D."/>
            <person name="Martinez A.T."/>
            <person name="Grigoriev I.V."/>
        </authorList>
    </citation>
    <scope>NUCLEOTIDE SEQUENCE</scope>
    <source>
        <strain evidence="3">MF-IS2</strain>
    </source>
</reference>
<accession>A0A9P6C689</accession>
<dbReference type="EMBL" id="MU151062">
    <property type="protein sequence ID" value="KAF9453337.1"/>
    <property type="molecule type" value="Genomic_DNA"/>
</dbReference>
<comment type="caution">
    <text evidence="3">The sequence shown here is derived from an EMBL/GenBank/DDBJ whole genome shotgun (WGS) entry which is preliminary data.</text>
</comment>
<proteinExistence type="predicted"/>
<feature type="compositionally biased region" description="Low complexity" evidence="1">
    <location>
        <begin position="119"/>
        <end position="132"/>
    </location>
</feature>
<dbReference type="PROSITE" id="PS51673">
    <property type="entry name" value="SUZ"/>
    <property type="match status" value="1"/>
</dbReference>
<dbReference type="InterPro" id="IPR024771">
    <property type="entry name" value="SUZ"/>
</dbReference>
<dbReference type="Proteomes" id="UP000807342">
    <property type="component" value="Unassembled WGS sequence"/>
</dbReference>
<feature type="compositionally biased region" description="Acidic residues" evidence="1">
    <location>
        <begin position="34"/>
        <end position="45"/>
    </location>
</feature>
<feature type="domain" description="SUZ" evidence="2">
    <location>
        <begin position="87"/>
        <end position="156"/>
    </location>
</feature>
<keyword evidence="4" id="KW-1185">Reference proteome</keyword>
<dbReference type="Pfam" id="PF12752">
    <property type="entry name" value="SUZ"/>
    <property type="match status" value="1"/>
</dbReference>
<name>A0A9P6C689_9AGAR</name>